<comment type="caution">
    <text evidence="4">The sequence shown here is derived from an EMBL/GenBank/DDBJ whole genome shotgun (WGS) entry which is preliminary data.</text>
</comment>
<reference evidence="4 5" key="1">
    <citation type="submission" date="2014-03" db="EMBL/GenBank/DDBJ databases">
        <title>Genomics of Bifidobacteria.</title>
        <authorList>
            <person name="Ventura M."/>
            <person name="Milani C."/>
            <person name="Lugli G.A."/>
        </authorList>
    </citation>
    <scope>NUCLEOTIDE SEQUENCE [LARGE SCALE GENOMIC DNA]</scope>
    <source>
        <strain evidence="4 5">DSM 22766</strain>
    </source>
</reference>
<evidence type="ECO:0000313" key="4">
    <source>
        <dbReference type="EMBL" id="KFI40007.1"/>
    </source>
</evidence>
<organism evidence="4 5">
    <name type="scientific">Bifidobacterium actinocoloniiforme DSM 22766</name>
    <dbReference type="NCBI Taxonomy" id="1437605"/>
    <lineage>
        <taxon>Bacteria</taxon>
        <taxon>Bacillati</taxon>
        <taxon>Actinomycetota</taxon>
        <taxon>Actinomycetes</taxon>
        <taxon>Bifidobacteriales</taxon>
        <taxon>Bifidobacteriaceae</taxon>
        <taxon>Bifidobacterium</taxon>
    </lineage>
</organism>
<feature type="domain" description="NADPH-dependent FMN reductase-like" evidence="3">
    <location>
        <begin position="3"/>
        <end position="78"/>
    </location>
</feature>
<keyword evidence="1" id="KW-0285">Flavoprotein</keyword>
<dbReference type="GO" id="GO:0016491">
    <property type="term" value="F:oxidoreductase activity"/>
    <property type="evidence" value="ECO:0007669"/>
    <property type="project" value="InterPro"/>
</dbReference>
<evidence type="ECO:0000259" key="3">
    <source>
        <dbReference type="Pfam" id="PF03358"/>
    </source>
</evidence>
<dbReference type="EMBL" id="JGYK01000001">
    <property type="protein sequence ID" value="KFI40007.1"/>
    <property type="molecule type" value="Genomic_DNA"/>
</dbReference>
<keyword evidence="2" id="KW-0288">FMN</keyword>
<dbReference type="PANTHER" id="PTHR43278">
    <property type="entry name" value="NAD(P)H-DEPENDENT FMN-CONTAINING OXIDOREDUCTASE YWQN-RELATED"/>
    <property type="match status" value="1"/>
</dbReference>
<dbReference type="InterPro" id="IPR029039">
    <property type="entry name" value="Flavoprotein-like_sf"/>
</dbReference>
<protein>
    <submittedName>
        <fullName evidence="4">NAD(P)H dehydrogenase (Quinone)</fullName>
    </submittedName>
</protein>
<gene>
    <name evidence="4" type="ORF">BACT_0709</name>
</gene>
<evidence type="ECO:0000313" key="5">
    <source>
        <dbReference type="Proteomes" id="UP000029015"/>
    </source>
</evidence>
<dbReference type="AlphaFoldDB" id="A0A086Z0F7"/>
<dbReference type="Proteomes" id="UP000029015">
    <property type="component" value="Unassembled WGS sequence"/>
</dbReference>
<dbReference type="InterPro" id="IPR005025">
    <property type="entry name" value="FMN_Rdtase-like_dom"/>
</dbReference>
<evidence type="ECO:0000256" key="2">
    <source>
        <dbReference type="ARBA" id="ARBA00022643"/>
    </source>
</evidence>
<dbReference type="Gene3D" id="3.40.50.360">
    <property type="match status" value="1"/>
</dbReference>
<evidence type="ECO:0000256" key="1">
    <source>
        <dbReference type="ARBA" id="ARBA00022630"/>
    </source>
</evidence>
<dbReference type="InterPro" id="IPR051796">
    <property type="entry name" value="ISF_SsuE-like"/>
</dbReference>
<sequence length="85" mass="9634">MFDQLKQADWIVLGTPVYWHDISGYLKTLIERISQTTDFEEALRDKQISVLVQGADPSDTIGPVTHIITRFAHVAGMTFADLEDR</sequence>
<dbReference type="Pfam" id="PF03358">
    <property type="entry name" value="FMN_red"/>
    <property type="match status" value="1"/>
</dbReference>
<accession>A0A086Z0F7</accession>
<keyword evidence="5" id="KW-1185">Reference proteome</keyword>
<name>A0A086Z0F7_9BIFI</name>
<dbReference type="STRING" id="1437605.AB656_02150"/>
<dbReference type="SUPFAM" id="SSF52218">
    <property type="entry name" value="Flavoproteins"/>
    <property type="match status" value="1"/>
</dbReference>
<proteinExistence type="predicted"/>
<dbReference type="PANTHER" id="PTHR43278:SF4">
    <property type="entry name" value="NAD(P)H-DEPENDENT FMN-CONTAINING OXIDOREDUCTASE YWQN-RELATED"/>
    <property type="match status" value="1"/>
</dbReference>